<gene>
    <name evidence="1" type="ORF">CRDW_01950</name>
</gene>
<sequence length="500" mass="60609">MRLFNIINHQQDCGKIKIQKEILKTNPDWKKHFEEIESINHQDLKVNLYYHSYIDFQKIFKNLEFSYFLLEKEKKKNLTTKKYIEERYLADTKILENILFSKFSHDDHTAKFNTDLPISHFPKDFENIADDLIYTYEREEERAVDYIFIMHEINSYKYNKKDYFYSLYKFLKEEIYILFNELEKSHKAAEEKLLSDNKFSNFINEVEVFKANKLSNFETNTAKNRNHDYNYFLEYINFTEIKFNSDELTKYSIISYFTEDEIITYLQNSFKNFKKKYIYATISDYFEKNDDFKFLADRIKEIDYYILGNNIYEDFYSFRSKDKFHSYGTYKNHLVYYYNKTLYFFDLKYFDSDNIYMHFKHMKKVIDIESKNLLQRLTNVYKEDGLEKKIILEIDPQSSKSTSIEKNTSLQKIKIKGSLQSIGFLFSELIEKGFIEAPKRNGKNNTSAISRMILDHFEFIDKEEQPKTEDIRKTLFTENKLSTEKQNQFKIPQSRIINTD</sequence>
<organism evidence="1 2">
    <name type="scientific">Chryseobacterium gambrini</name>
    <dbReference type="NCBI Taxonomy" id="373672"/>
    <lineage>
        <taxon>Bacteria</taxon>
        <taxon>Pseudomonadati</taxon>
        <taxon>Bacteroidota</taxon>
        <taxon>Flavobacteriia</taxon>
        <taxon>Flavobacteriales</taxon>
        <taxon>Weeksellaceae</taxon>
        <taxon>Chryseobacterium group</taxon>
        <taxon>Chryseobacterium</taxon>
    </lineage>
</organism>
<evidence type="ECO:0008006" key="3">
    <source>
        <dbReference type="Google" id="ProtNLM"/>
    </source>
</evidence>
<dbReference type="EMBL" id="AP029022">
    <property type="protein sequence ID" value="BEV02821.1"/>
    <property type="molecule type" value="Genomic_DNA"/>
</dbReference>
<dbReference type="RefSeq" id="WP_338613974.1">
    <property type="nucleotide sequence ID" value="NZ_AP029022.1"/>
</dbReference>
<accession>A0ABM8K317</accession>
<dbReference type="Proteomes" id="UP001380186">
    <property type="component" value="Chromosome"/>
</dbReference>
<reference evidence="1 2" key="1">
    <citation type="journal article" date="2020" name="Microbes Environ.">
        <title>Synthetic bacterial community of duckweed: a simple and stable system to study plant-microbe interactions.</title>
        <authorList>
            <person name="Ishizawa H."/>
            <person name="Tada M."/>
            <person name="Kuroda M."/>
            <person name="Inoue D."/>
            <person name="Futamata H."/>
            <person name="Ike M."/>
        </authorList>
    </citation>
    <scope>NUCLEOTIDE SEQUENCE [LARGE SCALE GENOMIC DNA]</scope>
    <source>
        <strain evidence="1 2">DW100</strain>
    </source>
</reference>
<proteinExistence type="predicted"/>
<keyword evidence="2" id="KW-1185">Reference proteome</keyword>
<name>A0ABM8K317_9FLAO</name>
<evidence type="ECO:0000313" key="1">
    <source>
        <dbReference type="EMBL" id="BEV02821.1"/>
    </source>
</evidence>
<evidence type="ECO:0000313" key="2">
    <source>
        <dbReference type="Proteomes" id="UP001380186"/>
    </source>
</evidence>
<protein>
    <recommendedName>
        <fullName evidence="3">RteC protein</fullName>
    </recommendedName>
</protein>